<dbReference type="RefSeq" id="WP_183986825.1">
    <property type="nucleotide sequence ID" value="NZ_JACHHG010000006.1"/>
</dbReference>
<evidence type="ECO:0000256" key="2">
    <source>
        <dbReference type="ARBA" id="ARBA00022840"/>
    </source>
</evidence>
<evidence type="ECO:0000259" key="4">
    <source>
        <dbReference type="SMART" id="SM01043"/>
    </source>
</evidence>
<dbReference type="InterPro" id="IPR011990">
    <property type="entry name" value="TPR-like_helical_dom_sf"/>
</dbReference>
<keyword evidence="5" id="KW-0238">DNA-binding</keyword>
<dbReference type="SMART" id="SM00028">
    <property type="entry name" value="TPR"/>
    <property type="match status" value="6"/>
</dbReference>
<dbReference type="EMBL" id="JACHHG010000006">
    <property type="protein sequence ID" value="MBB6098415.1"/>
    <property type="molecule type" value="Genomic_DNA"/>
</dbReference>
<dbReference type="Pfam" id="PF03704">
    <property type="entry name" value="BTAD"/>
    <property type="match status" value="1"/>
</dbReference>
<keyword evidence="1" id="KW-0547">Nucleotide-binding</keyword>
<feature type="coiled-coil region" evidence="3">
    <location>
        <begin position="628"/>
        <end position="667"/>
    </location>
</feature>
<dbReference type="Gene3D" id="1.25.40.10">
    <property type="entry name" value="Tetratricopeptide repeat domain"/>
    <property type="match status" value="3"/>
</dbReference>
<dbReference type="PANTHER" id="PTHR16305:SF28">
    <property type="entry name" value="GUANYLATE CYCLASE DOMAIN-CONTAINING PROTEIN"/>
    <property type="match status" value="1"/>
</dbReference>
<dbReference type="Proteomes" id="UP000569951">
    <property type="component" value="Unassembled WGS sequence"/>
</dbReference>
<comment type="caution">
    <text evidence="5">The sequence shown here is derived from an EMBL/GenBank/DDBJ whole genome shotgun (WGS) entry which is preliminary data.</text>
</comment>
<proteinExistence type="predicted"/>
<name>A0A841I3C2_9DEIO</name>
<dbReference type="GO" id="GO:0003677">
    <property type="term" value="F:DNA binding"/>
    <property type="evidence" value="ECO:0007669"/>
    <property type="project" value="UniProtKB-KW"/>
</dbReference>
<dbReference type="Gene3D" id="3.40.50.300">
    <property type="entry name" value="P-loop containing nucleotide triphosphate hydrolases"/>
    <property type="match status" value="1"/>
</dbReference>
<sequence length="1115" mass="122165">MYGTTVRLEALGGARLIGSTVTLDPLERKAAGLLTYLALEGPTHRSRLAALLWPEARAATARNNLVQLLRKLRLHLGFDLAQGGEALALTGAVTSDLIEARTRFAQGRLEDFLAHAGEPLAGLDFDDCPEFEDWLLAERDRWTTWRTGALRGLADQAEETGDLSRALALSERLLAQSEVSEDAWRRLMRLHHALGNRHRALEVWQRCQRVLRDELDVEPLPETHELARQIRSGAEARRSAPAVRAPLPLHVLRPPQLIGREREWAILQAARHNGRTPVITGAAGVGKTRLALDFAEAHGRYLKFEGRPGDAAIPYASCARGIRQLLATYPNLSLEAWVRFELSRLLPELSEAGGPPGLLTGEDAKLRLFEAAAWLVRAAAQAPGTRLETLVIEDLQFFDEASSELGHYLLSRLHPLPALLTCRESEAPQTIRTLLGSLIGEGRALRVRLEALTNPAVAALLGDLGVPPQLRGTLERLSGGNPLFLLETVRHLLQRGSLEEADPGNLELPERVKQLILGRLRRLSPTALQAARAAAVLRADFDLEQISGVLGASLLELASAWEELEAAQVVAGERFSHDLLLEAVLESLPPSVGRVLHRSAAKLLEERQAPAARIARHLLAGEQPAAAAVFLRRAAAEARARLRLLEAAEAARQAARLLSRLGQAEEAFDADAEALQLLIVWEATARIEALAEELSRDARTPAQRALVAYARAFFHIHSGQVPQADLAVRRGLALAGESGHPRLRMWLESAAGHVAFLQENHEASASAFARSLELSDQVGTAADRSSALANLAAAQAECERWEACIRSNREVLPLLVRDEDLFTRMQVLINLGLALAHSGRTRAALRAFEEAERLTLRFEAPELDRRRVQMFQAMAHLDLGDPGRALQHAEHARALGEAADVLRETARVLLRLGRPDLAEAHLEQALRLPSAALFTEGTLWLVLAQVRRAAGRQPWEELGHAAERMERSGRAAGRARVAVLEAALLPPAAALERARAALALCERHGMEGVRIDAHARAAQALMRLNEPRAALEHAERAQSGLELFTPKDLDTFEVRWVHAEACRANSRPEAAALLSQLHSDLLRTAEQRVPAEFRRDFLIRAPGHRDILEAAGSVV</sequence>
<dbReference type="SMART" id="SM01043">
    <property type="entry name" value="BTAD"/>
    <property type="match status" value="1"/>
</dbReference>
<reference evidence="5 6" key="1">
    <citation type="submission" date="2020-08" db="EMBL/GenBank/DDBJ databases">
        <title>Genomic Encyclopedia of Type Strains, Phase IV (KMG-IV): sequencing the most valuable type-strain genomes for metagenomic binning, comparative biology and taxonomic classification.</title>
        <authorList>
            <person name="Goeker M."/>
        </authorList>
    </citation>
    <scope>NUCLEOTIDE SEQUENCE [LARGE SCALE GENOMIC DNA]</scope>
    <source>
        <strain evidence="5 6">DSM 21458</strain>
    </source>
</reference>
<evidence type="ECO:0000256" key="1">
    <source>
        <dbReference type="ARBA" id="ARBA00022741"/>
    </source>
</evidence>
<dbReference type="SUPFAM" id="SSF48452">
    <property type="entry name" value="TPR-like"/>
    <property type="match status" value="3"/>
</dbReference>
<dbReference type="AlphaFoldDB" id="A0A841I3C2"/>
<feature type="domain" description="Bacterial transcriptional activator" evidence="4">
    <location>
        <begin position="95"/>
        <end position="231"/>
    </location>
</feature>
<evidence type="ECO:0000313" key="6">
    <source>
        <dbReference type="Proteomes" id="UP000569951"/>
    </source>
</evidence>
<dbReference type="SUPFAM" id="SSF52540">
    <property type="entry name" value="P-loop containing nucleoside triphosphate hydrolases"/>
    <property type="match status" value="1"/>
</dbReference>
<dbReference type="PANTHER" id="PTHR16305">
    <property type="entry name" value="TESTICULAR SOLUBLE ADENYLYL CYCLASE"/>
    <property type="match status" value="1"/>
</dbReference>
<dbReference type="GO" id="GO:0005524">
    <property type="term" value="F:ATP binding"/>
    <property type="evidence" value="ECO:0007669"/>
    <property type="project" value="UniProtKB-KW"/>
</dbReference>
<keyword evidence="2" id="KW-0067">ATP-binding</keyword>
<accession>A0A841I3C2</accession>
<dbReference type="GO" id="GO:0004016">
    <property type="term" value="F:adenylate cyclase activity"/>
    <property type="evidence" value="ECO:0007669"/>
    <property type="project" value="TreeGrafter"/>
</dbReference>
<gene>
    <name evidence="5" type="ORF">HNR42_001849</name>
</gene>
<evidence type="ECO:0000313" key="5">
    <source>
        <dbReference type="EMBL" id="MBB6098415.1"/>
    </source>
</evidence>
<keyword evidence="3" id="KW-0175">Coiled coil</keyword>
<dbReference type="InterPro" id="IPR005158">
    <property type="entry name" value="BTAD"/>
</dbReference>
<dbReference type="InterPro" id="IPR027417">
    <property type="entry name" value="P-loop_NTPase"/>
</dbReference>
<evidence type="ECO:0000256" key="3">
    <source>
        <dbReference type="SAM" id="Coils"/>
    </source>
</evidence>
<protein>
    <submittedName>
        <fullName evidence="5">DNA-binding SARP family transcriptional activator</fullName>
    </submittedName>
</protein>
<dbReference type="GO" id="GO:0005737">
    <property type="term" value="C:cytoplasm"/>
    <property type="evidence" value="ECO:0007669"/>
    <property type="project" value="TreeGrafter"/>
</dbReference>
<dbReference type="InterPro" id="IPR019734">
    <property type="entry name" value="TPR_rpt"/>
</dbReference>
<keyword evidence="6" id="KW-1185">Reference proteome</keyword>
<organism evidence="5 6">
    <name type="scientific">Deinobacterium chartae</name>
    <dbReference type="NCBI Taxonomy" id="521158"/>
    <lineage>
        <taxon>Bacteria</taxon>
        <taxon>Thermotogati</taxon>
        <taxon>Deinococcota</taxon>
        <taxon>Deinococci</taxon>
        <taxon>Deinococcales</taxon>
        <taxon>Deinococcaceae</taxon>
        <taxon>Deinobacterium</taxon>
    </lineage>
</organism>